<dbReference type="Proteomes" id="UP001431783">
    <property type="component" value="Unassembled WGS sequence"/>
</dbReference>
<feature type="chain" id="PRO_5044013561" evidence="2">
    <location>
        <begin position="22"/>
        <end position="80"/>
    </location>
</feature>
<gene>
    <name evidence="3" type="ORF">WA026_022695</name>
</gene>
<dbReference type="AlphaFoldDB" id="A0AAW1TXM4"/>
<comment type="caution">
    <text evidence="3">The sequence shown here is derived from an EMBL/GenBank/DDBJ whole genome shotgun (WGS) entry which is preliminary data.</text>
</comment>
<feature type="region of interest" description="Disordered" evidence="1">
    <location>
        <begin position="36"/>
        <end position="55"/>
    </location>
</feature>
<proteinExistence type="predicted"/>
<protein>
    <submittedName>
        <fullName evidence="3">Uncharacterized protein</fullName>
    </submittedName>
</protein>
<reference evidence="3 4" key="1">
    <citation type="submission" date="2023-03" db="EMBL/GenBank/DDBJ databases">
        <title>Genome insight into feeding habits of ladybird beetles.</title>
        <authorList>
            <person name="Li H.-S."/>
            <person name="Huang Y.-H."/>
            <person name="Pang H."/>
        </authorList>
    </citation>
    <scope>NUCLEOTIDE SEQUENCE [LARGE SCALE GENOMIC DNA]</scope>
    <source>
        <strain evidence="3">SYSU_2023b</strain>
        <tissue evidence="3">Whole body</tissue>
    </source>
</reference>
<feature type="signal peptide" evidence="2">
    <location>
        <begin position="1"/>
        <end position="21"/>
    </location>
</feature>
<keyword evidence="4" id="KW-1185">Reference proteome</keyword>
<evidence type="ECO:0000256" key="1">
    <source>
        <dbReference type="SAM" id="MobiDB-lite"/>
    </source>
</evidence>
<evidence type="ECO:0000313" key="3">
    <source>
        <dbReference type="EMBL" id="KAK9873463.1"/>
    </source>
</evidence>
<sequence>MKCFIFLNLIIYFIIVFQANAVPIGLATKTTWSMEPTKTNTKESPFTAPNPDPYPKKDISNSIAWNIILDGSSINNSKII</sequence>
<evidence type="ECO:0000313" key="4">
    <source>
        <dbReference type="Proteomes" id="UP001431783"/>
    </source>
</evidence>
<keyword evidence="2" id="KW-0732">Signal</keyword>
<accession>A0AAW1TXM4</accession>
<evidence type="ECO:0000256" key="2">
    <source>
        <dbReference type="SAM" id="SignalP"/>
    </source>
</evidence>
<name>A0AAW1TXM4_9CUCU</name>
<organism evidence="3 4">
    <name type="scientific">Henosepilachna vigintioctopunctata</name>
    <dbReference type="NCBI Taxonomy" id="420089"/>
    <lineage>
        <taxon>Eukaryota</taxon>
        <taxon>Metazoa</taxon>
        <taxon>Ecdysozoa</taxon>
        <taxon>Arthropoda</taxon>
        <taxon>Hexapoda</taxon>
        <taxon>Insecta</taxon>
        <taxon>Pterygota</taxon>
        <taxon>Neoptera</taxon>
        <taxon>Endopterygota</taxon>
        <taxon>Coleoptera</taxon>
        <taxon>Polyphaga</taxon>
        <taxon>Cucujiformia</taxon>
        <taxon>Coccinelloidea</taxon>
        <taxon>Coccinellidae</taxon>
        <taxon>Epilachninae</taxon>
        <taxon>Epilachnini</taxon>
        <taxon>Henosepilachna</taxon>
    </lineage>
</organism>
<dbReference type="EMBL" id="JARQZJ010000020">
    <property type="protein sequence ID" value="KAK9873463.1"/>
    <property type="molecule type" value="Genomic_DNA"/>
</dbReference>